<protein>
    <submittedName>
        <fullName evidence="1">Uncharacterized protein</fullName>
    </submittedName>
</protein>
<sequence length="479" mass="52148">MNETVPSDSAQLAQAVPLTHDALSMLPDILDNYTYFSASNLDLGNDLGSYPLEAMSDPSSDLSQQVPLCNNSATIPTPLDLSSAYPSVFASFMSNPLAEGFPPSFSAQLFHPPGDPPVVDQPCTSNANQPGLSSLDNACHDADLNLLMQQTGVCTAQEPSQESPTTDARYAVQIPLSLSAPVIHARTNPYVDLGAHLRLYGMEAEAQEFTLSQTTCDFVLTAFLTMYAAPGTTSLAEVSNAGEILMLQMEQVVSAHDLEIQVQLASLASQRFAKNNRVPIPSELRVSWRYSLNQPTNSTSVPPFPSHFLAVCKRSCMPLEDEVRTVEAPCFIVPIHWIVYVLQCAHLPMPHNATDGIPVMECAVPFPQHWSLIHRWLYTRDPGKLLAALLPSGTLRALRASEKESLAQAAVSALTALSLETLLRTLLKIRATYHNGCSVGLYAESFWATLSRAWDMTVCALIIRRGRANNAPYDPHPTS</sequence>
<organism evidence="1 2">
    <name type="scientific">Malassezia psittaci</name>
    <dbReference type="NCBI Taxonomy" id="1821823"/>
    <lineage>
        <taxon>Eukaryota</taxon>
        <taxon>Fungi</taxon>
        <taxon>Dikarya</taxon>
        <taxon>Basidiomycota</taxon>
        <taxon>Ustilaginomycotina</taxon>
        <taxon>Malasseziomycetes</taxon>
        <taxon>Malasseziales</taxon>
        <taxon>Malasseziaceae</taxon>
        <taxon>Malassezia</taxon>
    </lineage>
</organism>
<reference evidence="1" key="1">
    <citation type="submission" date="2023-02" db="EMBL/GenBank/DDBJ databases">
        <title>Mating type loci evolution in Malassezia.</title>
        <authorList>
            <person name="Coelho M.A."/>
        </authorList>
    </citation>
    <scope>NUCLEOTIDE SEQUENCE</scope>
    <source>
        <strain evidence="1">CBS 14136</strain>
    </source>
</reference>
<dbReference type="Proteomes" id="UP001214628">
    <property type="component" value="Chromosome 5"/>
</dbReference>
<dbReference type="EMBL" id="CP118379">
    <property type="protein sequence ID" value="WFD44697.1"/>
    <property type="molecule type" value="Genomic_DNA"/>
</dbReference>
<proteinExistence type="predicted"/>
<evidence type="ECO:0000313" key="1">
    <source>
        <dbReference type="EMBL" id="WFD44697.1"/>
    </source>
</evidence>
<keyword evidence="2" id="KW-1185">Reference proteome</keyword>
<gene>
    <name evidence="1" type="ORF">MPSI1_003367</name>
</gene>
<evidence type="ECO:0000313" key="2">
    <source>
        <dbReference type="Proteomes" id="UP001214628"/>
    </source>
</evidence>
<dbReference type="AlphaFoldDB" id="A0AAF0JF38"/>
<accession>A0AAF0JF38</accession>
<name>A0AAF0JF38_9BASI</name>